<comment type="caution">
    <text evidence="2">The sequence shown here is derived from an EMBL/GenBank/DDBJ whole genome shotgun (WGS) entry which is preliminary data.</text>
</comment>
<evidence type="ECO:0000313" key="2">
    <source>
        <dbReference type="EMBL" id="MCX2965293.1"/>
    </source>
</evidence>
<evidence type="ECO:0008006" key="4">
    <source>
        <dbReference type="Google" id="ProtNLM"/>
    </source>
</evidence>
<evidence type="ECO:0000313" key="3">
    <source>
        <dbReference type="Proteomes" id="UP001143347"/>
    </source>
</evidence>
<protein>
    <recommendedName>
        <fullName evidence="4">Cyclodehydratase</fullName>
    </recommendedName>
</protein>
<reference evidence="2" key="1">
    <citation type="submission" date="2022-10" db="EMBL/GenBank/DDBJ databases">
        <title>WGS of marine actinomycetes from Thailand.</title>
        <authorList>
            <person name="Thawai C."/>
        </authorList>
    </citation>
    <scope>NUCLEOTIDE SEQUENCE</scope>
    <source>
        <strain evidence="2">SW21</strain>
    </source>
</reference>
<organism evidence="2 3">
    <name type="scientific">Gordonia aquimaris</name>
    <dbReference type="NCBI Taxonomy" id="2984863"/>
    <lineage>
        <taxon>Bacteria</taxon>
        <taxon>Bacillati</taxon>
        <taxon>Actinomycetota</taxon>
        <taxon>Actinomycetes</taxon>
        <taxon>Mycobacteriales</taxon>
        <taxon>Gordoniaceae</taxon>
        <taxon>Gordonia</taxon>
    </lineage>
</organism>
<dbReference type="Proteomes" id="UP001143347">
    <property type="component" value="Unassembled WGS sequence"/>
</dbReference>
<dbReference type="Gene3D" id="3.40.50.720">
    <property type="entry name" value="NAD(P)-binding Rossmann-like Domain"/>
    <property type="match status" value="1"/>
</dbReference>
<gene>
    <name evidence="2" type="ORF">OSB52_14430</name>
</gene>
<evidence type="ECO:0000256" key="1">
    <source>
        <dbReference type="SAM" id="MobiDB-lite"/>
    </source>
</evidence>
<dbReference type="RefSeq" id="WP_266062384.1">
    <property type="nucleotide sequence ID" value="NZ_JAPKFM010000014.1"/>
</dbReference>
<sequence>MSDRGVRCAVPAGEGAEEPDAPANVATLSLPLLRPGTPVLVRPGNRVHVGSDPHGSLVIDVPSPVRAADVAVLLRGFAVVTPVAETQRRARAIGLTVTDLTDIVSHLTAAGLATIPASGPAATSLRIALHGEGPLADLLITSLTESGLAPRRSARRPPVVAVDGWTANLVVLTDYLVHDPEVVNALIDARIAHLPVRVRDGVGVVGPLVLPGLSSCLRCADRHRADLEPDWPMLAAQLVAQIGFGSAGIVRGTAALAQSQIEQLGTALWSDRTDRAPELIDRALEFHPAPARLVATRWPPHPLCLCRPAAARAG</sequence>
<proteinExistence type="predicted"/>
<dbReference type="EMBL" id="JAPKFM010000014">
    <property type="protein sequence ID" value="MCX2965293.1"/>
    <property type="molecule type" value="Genomic_DNA"/>
</dbReference>
<keyword evidence="3" id="KW-1185">Reference proteome</keyword>
<feature type="region of interest" description="Disordered" evidence="1">
    <location>
        <begin position="1"/>
        <end position="20"/>
    </location>
</feature>
<name>A0A9X3I512_9ACTN</name>
<dbReference type="AlphaFoldDB" id="A0A9X3I512"/>
<accession>A0A9X3I512</accession>